<dbReference type="SFLD" id="SFLDG01135">
    <property type="entry name" value="C1.5.6:_HAD__Beta-PGM__Phospha"/>
    <property type="match status" value="1"/>
</dbReference>
<dbReference type="GO" id="GO:0016787">
    <property type="term" value="F:hydrolase activity"/>
    <property type="evidence" value="ECO:0007669"/>
    <property type="project" value="UniProtKB-KW"/>
</dbReference>
<dbReference type="RefSeq" id="WP_211099359.1">
    <property type="nucleotide sequence ID" value="NZ_BJYZ01000029.1"/>
</dbReference>
<evidence type="ECO:0000256" key="4">
    <source>
        <dbReference type="ARBA" id="ARBA00022842"/>
    </source>
</evidence>
<evidence type="ECO:0000313" key="6">
    <source>
        <dbReference type="Proteomes" id="UP000321523"/>
    </source>
</evidence>
<dbReference type="NCBIfam" id="TIGR01509">
    <property type="entry name" value="HAD-SF-IA-v3"/>
    <property type="match status" value="1"/>
</dbReference>
<dbReference type="SUPFAM" id="SSF56784">
    <property type="entry name" value="HAD-like"/>
    <property type="match status" value="1"/>
</dbReference>
<evidence type="ECO:0000256" key="2">
    <source>
        <dbReference type="ARBA" id="ARBA00006171"/>
    </source>
</evidence>
<dbReference type="InterPro" id="IPR006439">
    <property type="entry name" value="HAD-SF_hydro_IA"/>
</dbReference>
<keyword evidence="5" id="KW-0378">Hydrolase</keyword>
<name>A0A512DYR7_9PROT</name>
<organism evidence="5 6">
    <name type="scientific">Skermanella aerolata</name>
    <dbReference type="NCBI Taxonomy" id="393310"/>
    <lineage>
        <taxon>Bacteria</taxon>
        <taxon>Pseudomonadati</taxon>
        <taxon>Pseudomonadota</taxon>
        <taxon>Alphaproteobacteria</taxon>
        <taxon>Rhodospirillales</taxon>
        <taxon>Azospirillaceae</taxon>
        <taxon>Skermanella</taxon>
    </lineage>
</organism>
<evidence type="ECO:0000313" key="5">
    <source>
        <dbReference type="EMBL" id="GEO41572.1"/>
    </source>
</evidence>
<dbReference type="SFLD" id="SFLDG01129">
    <property type="entry name" value="C1.5:_HAD__Beta-PGM__Phosphata"/>
    <property type="match status" value="1"/>
</dbReference>
<comment type="cofactor">
    <cofactor evidence="1">
        <name>Mg(2+)</name>
        <dbReference type="ChEBI" id="CHEBI:18420"/>
    </cofactor>
</comment>
<dbReference type="PANTHER" id="PTHR46193">
    <property type="entry name" value="6-PHOSPHOGLUCONATE PHOSPHATASE"/>
    <property type="match status" value="1"/>
</dbReference>
<dbReference type="SFLD" id="SFLDS00003">
    <property type="entry name" value="Haloacid_Dehalogenase"/>
    <property type="match status" value="1"/>
</dbReference>
<keyword evidence="6" id="KW-1185">Reference proteome</keyword>
<dbReference type="InterPro" id="IPR036412">
    <property type="entry name" value="HAD-like_sf"/>
</dbReference>
<dbReference type="PANTHER" id="PTHR46193:SF10">
    <property type="entry name" value="6-PHOSPHOGLUCONATE PHOSPHATASE"/>
    <property type="match status" value="1"/>
</dbReference>
<dbReference type="EMBL" id="BJYZ01000029">
    <property type="protein sequence ID" value="GEO41572.1"/>
    <property type="molecule type" value="Genomic_DNA"/>
</dbReference>
<dbReference type="Pfam" id="PF00702">
    <property type="entry name" value="Hydrolase"/>
    <property type="match status" value="1"/>
</dbReference>
<evidence type="ECO:0000256" key="3">
    <source>
        <dbReference type="ARBA" id="ARBA00022723"/>
    </source>
</evidence>
<dbReference type="InterPro" id="IPR023214">
    <property type="entry name" value="HAD_sf"/>
</dbReference>
<sequence length="230" mass="24786">MTRPMSGLVIFDCDGVLVDSEPISLRCTTAALNSFGYPVDEDDVFDRFLGSSTASMVAAVEASLGRGLAPEALDDLRREILDAFGRELKAVPGVARAAERLDRPFCVASSSIPERIRYSLRITGLLPLFEPDIFSATMVVHGKPAPDLFLLAAKRMKAEPARCIVVEDSIHGARAGQAAGMTVLGFIGGSHIRGNVARERSHSEKLIQAGAAMVFDKLADLPELVREFSR</sequence>
<dbReference type="InterPro" id="IPR023198">
    <property type="entry name" value="PGP-like_dom2"/>
</dbReference>
<comment type="caution">
    <text evidence="5">The sequence shown here is derived from an EMBL/GenBank/DDBJ whole genome shotgun (WGS) entry which is preliminary data.</text>
</comment>
<comment type="similarity">
    <text evidence="2">Belongs to the HAD-like hydrolase superfamily. CbbY/CbbZ/Gph/YieH family.</text>
</comment>
<dbReference type="AlphaFoldDB" id="A0A512DYR7"/>
<accession>A0A512DYR7</accession>
<evidence type="ECO:0000256" key="1">
    <source>
        <dbReference type="ARBA" id="ARBA00001946"/>
    </source>
</evidence>
<proteinExistence type="inferred from homology"/>
<dbReference type="Gene3D" id="3.40.50.1000">
    <property type="entry name" value="HAD superfamily/HAD-like"/>
    <property type="match status" value="1"/>
</dbReference>
<reference evidence="5 6" key="1">
    <citation type="submission" date="2019-07" db="EMBL/GenBank/DDBJ databases">
        <title>Whole genome shotgun sequence of Skermanella aerolata NBRC 106429.</title>
        <authorList>
            <person name="Hosoyama A."/>
            <person name="Uohara A."/>
            <person name="Ohji S."/>
            <person name="Ichikawa N."/>
        </authorList>
    </citation>
    <scope>NUCLEOTIDE SEQUENCE [LARGE SCALE GENOMIC DNA]</scope>
    <source>
        <strain evidence="5 6">NBRC 106429</strain>
    </source>
</reference>
<protein>
    <submittedName>
        <fullName evidence="5">Hydrolase</fullName>
    </submittedName>
</protein>
<dbReference type="Gene3D" id="1.10.150.240">
    <property type="entry name" value="Putative phosphatase, domain 2"/>
    <property type="match status" value="1"/>
</dbReference>
<gene>
    <name evidence="5" type="ORF">SAE02_57200</name>
</gene>
<dbReference type="InterPro" id="IPR051600">
    <property type="entry name" value="Beta-PGM-like"/>
</dbReference>
<keyword evidence="3" id="KW-0479">Metal-binding</keyword>
<keyword evidence="4" id="KW-0460">Magnesium</keyword>
<dbReference type="GO" id="GO:0046872">
    <property type="term" value="F:metal ion binding"/>
    <property type="evidence" value="ECO:0007669"/>
    <property type="project" value="UniProtKB-KW"/>
</dbReference>
<dbReference type="Proteomes" id="UP000321523">
    <property type="component" value="Unassembled WGS sequence"/>
</dbReference>
<dbReference type="CDD" id="cd07526">
    <property type="entry name" value="HAD_BPGM_like"/>
    <property type="match status" value="1"/>
</dbReference>